<reference evidence="2" key="1">
    <citation type="submission" date="2013-10" db="EMBL/GenBank/DDBJ databases">
        <title>Genomic analysis of the causative agents of coccidiosis in chickens.</title>
        <authorList>
            <person name="Reid A.J."/>
            <person name="Blake D."/>
            <person name="Billington K."/>
            <person name="Browne H."/>
            <person name="Dunn M."/>
            <person name="Hung S."/>
            <person name="Kawahara F."/>
            <person name="Miranda-Saavedra D."/>
            <person name="Mourier T."/>
            <person name="Nagra H."/>
            <person name="Otto T.D."/>
            <person name="Rawlings N."/>
            <person name="Sanchez A."/>
            <person name="Sanders M."/>
            <person name="Subramaniam C."/>
            <person name="Tay Y."/>
            <person name="Dear P."/>
            <person name="Doerig C."/>
            <person name="Gruber A."/>
            <person name="Parkinson J."/>
            <person name="Shirley M."/>
            <person name="Wan K.L."/>
            <person name="Berriman M."/>
            <person name="Tomley F."/>
            <person name="Pain A."/>
        </authorList>
    </citation>
    <scope>NUCLEOTIDE SEQUENCE [LARGE SCALE GENOMIC DNA]</scope>
    <source>
        <strain evidence="2">Houghton</strain>
    </source>
</reference>
<dbReference type="Proteomes" id="UP000030754">
    <property type="component" value="Unassembled WGS sequence"/>
</dbReference>
<proteinExistence type="predicted"/>
<evidence type="ECO:0000313" key="3">
    <source>
        <dbReference type="Proteomes" id="UP000030754"/>
    </source>
</evidence>
<dbReference type="AlphaFoldDB" id="U6MTP7"/>
<reference evidence="2" key="2">
    <citation type="submission" date="2013-10" db="EMBL/GenBank/DDBJ databases">
        <authorList>
            <person name="Aslett M."/>
        </authorList>
    </citation>
    <scope>NUCLEOTIDE SEQUENCE [LARGE SCALE GENOMIC DNA]</scope>
    <source>
        <strain evidence="2">Houghton</strain>
    </source>
</reference>
<protein>
    <submittedName>
        <fullName evidence="2">Uncharacterized protein</fullName>
    </submittedName>
</protein>
<name>U6MTP7_9EIME</name>
<evidence type="ECO:0000313" key="2">
    <source>
        <dbReference type="EMBL" id="CDJ65020.1"/>
    </source>
</evidence>
<dbReference type="RefSeq" id="XP_013433487.1">
    <property type="nucleotide sequence ID" value="XM_013578033.1"/>
</dbReference>
<dbReference type="GeneID" id="25470520"/>
<dbReference type="EMBL" id="HG723042">
    <property type="protein sequence ID" value="CDJ65020.1"/>
    <property type="molecule type" value="Genomic_DNA"/>
</dbReference>
<organism evidence="2 3">
    <name type="scientific">Eimeria necatrix</name>
    <dbReference type="NCBI Taxonomy" id="51315"/>
    <lineage>
        <taxon>Eukaryota</taxon>
        <taxon>Sar</taxon>
        <taxon>Alveolata</taxon>
        <taxon>Apicomplexa</taxon>
        <taxon>Conoidasida</taxon>
        <taxon>Coccidia</taxon>
        <taxon>Eucoccidiorida</taxon>
        <taxon>Eimeriorina</taxon>
        <taxon>Eimeriidae</taxon>
        <taxon>Eimeria</taxon>
    </lineage>
</organism>
<gene>
    <name evidence="2" type="ORF">ENH_00003260</name>
</gene>
<feature type="region of interest" description="Disordered" evidence="1">
    <location>
        <begin position="1"/>
        <end position="35"/>
    </location>
</feature>
<evidence type="ECO:0000256" key="1">
    <source>
        <dbReference type="SAM" id="MobiDB-lite"/>
    </source>
</evidence>
<accession>U6MTP7</accession>
<dbReference type="OrthoDB" id="10324141at2759"/>
<keyword evidence="3" id="KW-1185">Reference proteome</keyword>
<dbReference type="VEuPathDB" id="ToxoDB:ENH_00003260"/>
<sequence length="84" mass="8927">MVGGPSSGKQPKGGPDKAPQEPQRASASPADAVKEDYRSEGAVALHEVRSLPGGREVYVQVGGIFLLADASTAERRLRQQQQQQ</sequence>